<dbReference type="PANTHER" id="PTHR30031:SF0">
    <property type="entry name" value="PHOSPHOENOLPYRUVATE CARBOXYKINASE (ATP)"/>
    <property type="match status" value="1"/>
</dbReference>
<dbReference type="Proteomes" id="UP001196136">
    <property type="component" value="Unassembled WGS sequence"/>
</dbReference>
<keyword evidence="3" id="KW-0456">Lyase</keyword>
<dbReference type="RefSeq" id="WP_220114879.1">
    <property type="nucleotide sequence ID" value="NZ_JAHZSV010000034.1"/>
</dbReference>
<evidence type="ECO:0000313" key="4">
    <source>
        <dbReference type="Proteomes" id="UP001196136"/>
    </source>
</evidence>
<evidence type="ECO:0000313" key="3">
    <source>
        <dbReference type="EMBL" id="MBW8201542.1"/>
    </source>
</evidence>
<accession>A0ABS7EV96</accession>
<organism evidence="3 4">
    <name type="scientific">Flagellimonas abyssi</name>
    <dbReference type="NCBI Taxonomy" id="2864871"/>
    <lineage>
        <taxon>Bacteria</taxon>
        <taxon>Pseudomonadati</taxon>
        <taxon>Bacteroidota</taxon>
        <taxon>Flavobacteriia</taxon>
        <taxon>Flavobacteriales</taxon>
        <taxon>Flavobacteriaceae</taxon>
        <taxon>Flagellimonas</taxon>
    </lineage>
</organism>
<dbReference type="EMBL" id="JAHZSV010000034">
    <property type="protein sequence ID" value="MBW8201542.1"/>
    <property type="molecule type" value="Genomic_DNA"/>
</dbReference>
<dbReference type="PANTHER" id="PTHR30031">
    <property type="entry name" value="PHOSPHOENOLPYRUVATE CARBOXYKINASE ATP"/>
    <property type="match status" value="1"/>
</dbReference>
<comment type="caution">
    <text evidence="3">The sequence shown here is derived from an EMBL/GenBank/DDBJ whole genome shotgun (WGS) entry which is preliminary data.</text>
</comment>
<sequence>MKDSAPATKTISLNVYGINHDNIHYQLSPEELQDITIDKGMGREASSGALAVNTGEFTGRSPKDRFIVKDDITKDKIWWGD</sequence>
<feature type="non-terminal residue" evidence="3">
    <location>
        <position position="81"/>
    </location>
</feature>
<name>A0ABS7EV96_9FLAO</name>
<dbReference type="Pfam" id="PF01293">
    <property type="entry name" value="PEPCK_ATP"/>
    <property type="match status" value="1"/>
</dbReference>
<reference evidence="3 4" key="1">
    <citation type="submission" date="2021-08" db="EMBL/GenBank/DDBJ databases">
        <title>Muricauda profundi sp. nov., a marine bacterium isolated from deep seawater of the Mariana Trench.</title>
        <authorList>
            <person name="Wei Y."/>
        </authorList>
    </citation>
    <scope>NUCLEOTIDE SEQUENCE [LARGE SCALE GENOMIC DNA]</scope>
    <source>
        <strain evidence="3 4">W52</strain>
    </source>
</reference>
<protein>
    <submittedName>
        <fullName evidence="3">Phosphoenolpyruvate carboxykinase (ATP)</fullName>
        <ecNumber evidence="3">4.1.1.49</ecNumber>
    </submittedName>
</protein>
<keyword evidence="4" id="KW-1185">Reference proteome</keyword>
<dbReference type="InterPro" id="IPR001272">
    <property type="entry name" value="PEP_carboxykinase_ATP"/>
</dbReference>
<keyword evidence="1" id="KW-0312">Gluconeogenesis</keyword>
<dbReference type="Gene3D" id="3.40.449.10">
    <property type="entry name" value="Phosphoenolpyruvate Carboxykinase, domain 1"/>
    <property type="match status" value="1"/>
</dbReference>
<dbReference type="EC" id="4.1.1.49" evidence="3"/>
<dbReference type="GO" id="GO:0004612">
    <property type="term" value="F:phosphoenolpyruvate carboxykinase (ATP) activity"/>
    <property type="evidence" value="ECO:0007669"/>
    <property type="project" value="UniProtKB-EC"/>
</dbReference>
<proteinExistence type="predicted"/>
<dbReference type="SUPFAM" id="SSF68923">
    <property type="entry name" value="PEP carboxykinase N-terminal domain"/>
    <property type="match status" value="1"/>
</dbReference>
<keyword evidence="2" id="KW-0210">Decarboxylase</keyword>
<gene>
    <name evidence="3" type="ORF">K1F36_17085</name>
</gene>
<evidence type="ECO:0000256" key="1">
    <source>
        <dbReference type="ARBA" id="ARBA00022432"/>
    </source>
</evidence>
<dbReference type="InterPro" id="IPR008210">
    <property type="entry name" value="PEP_carboxykinase_N"/>
</dbReference>
<evidence type="ECO:0000256" key="2">
    <source>
        <dbReference type="ARBA" id="ARBA00022793"/>
    </source>
</evidence>